<reference evidence="1 2" key="1">
    <citation type="submission" date="2018-09" db="EMBL/GenBank/DDBJ databases">
        <title>Genomic Encyclopedia of Type Strains, Phase III (KMG-III): the genomes of soil and plant-associated and newly described type strains.</title>
        <authorList>
            <person name="Whitman W."/>
        </authorList>
    </citation>
    <scope>NUCLEOTIDE SEQUENCE [LARGE SCALE GENOMIC DNA]</scope>
    <source>
        <strain evidence="1 2">CECT 7938</strain>
    </source>
</reference>
<dbReference type="RefSeq" id="WP_120261145.1">
    <property type="nucleotide sequence ID" value="NZ_RAPY01000005.1"/>
</dbReference>
<dbReference type="Proteomes" id="UP000286246">
    <property type="component" value="Unassembled WGS sequence"/>
</dbReference>
<dbReference type="OrthoDB" id="9793352at2"/>
<dbReference type="InterPro" id="IPR036390">
    <property type="entry name" value="WH_DNA-bd_sf"/>
</dbReference>
<evidence type="ECO:0000313" key="1">
    <source>
        <dbReference type="EMBL" id="RKE45399.1"/>
    </source>
</evidence>
<dbReference type="EMBL" id="RAPY01000005">
    <property type="protein sequence ID" value="RKE45399.1"/>
    <property type="molecule type" value="Genomic_DNA"/>
</dbReference>
<evidence type="ECO:0000313" key="2">
    <source>
        <dbReference type="Proteomes" id="UP000286246"/>
    </source>
</evidence>
<protein>
    <recommendedName>
        <fullName evidence="3">ArsR family transcriptional regulator</fullName>
    </recommendedName>
</protein>
<sequence length="174" mass="19626">MLDSLITSKTRLKLLIKFFVSAGNQGHLRGLADEFQESTNSIRKELNQLSEAGFLEKSTSKNKILYKANTEHSLFGPLQKLIHAYLGIDEIVEKILQKAGDIQEVSLIGDYAEGVDSGKIDVLILGENIKQAYLLQLADKVEKKLGKNIKIHFKTLDIRRKIVLFESSEKQKNK</sequence>
<gene>
    <name evidence="1" type="ORF">DFQ12_4472</name>
</gene>
<dbReference type="Gene3D" id="3.30.460.10">
    <property type="entry name" value="Beta Polymerase, domain 2"/>
    <property type="match status" value="1"/>
</dbReference>
<name>A0A420ALS6_SPHD1</name>
<keyword evidence="2" id="KW-1185">Reference proteome</keyword>
<organism evidence="1 2">
    <name type="scientific">Sphingobacterium detergens</name>
    <dbReference type="NCBI Taxonomy" id="1145106"/>
    <lineage>
        <taxon>Bacteria</taxon>
        <taxon>Pseudomonadati</taxon>
        <taxon>Bacteroidota</taxon>
        <taxon>Sphingobacteriia</taxon>
        <taxon>Sphingobacteriales</taxon>
        <taxon>Sphingobacteriaceae</taxon>
        <taxon>Sphingobacterium</taxon>
    </lineage>
</organism>
<evidence type="ECO:0008006" key="3">
    <source>
        <dbReference type="Google" id="ProtNLM"/>
    </source>
</evidence>
<dbReference type="InterPro" id="IPR043519">
    <property type="entry name" value="NT_sf"/>
</dbReference>
<comment type="caution">
    <text evidence="1">The sequence shown here is derived from an EMBL/GenBank/DDBJ whole genome shotgun (WGS) entry which is preliminary data.</text>
</comment>
<accession>A0A420ALS6</accession>
<dbReference type="SUPFAM" id="SSF46785">
    <property type="entry name" value="Winged helix' DNA-binding domain"/>
    <property type="match status" value="1"/>
</dbReference>
<proteinExistence type="predicted"/>
<dbReference type="AlphaFoldDB" id="A0A420ALS6"/>